<proteinExistence type="inferred from homology"/>
<dbReference type="PANTHER" id="PTHR36150:SF1">
    <property type="entry name" value="DNA GYRASE INHIBITOR YACG"/>
    <property type="match status" value="1"/>
</dbReference>
<dbReference type="AlphaFoldDB" id="A0A7C3GS11"/>
<evidence type="ECO:0000256" key="2">
    <source>
        <dbReference type="ARBA" id="ARBA00022833"/>
    </source>
</evidence>
<evidence type="ECO:0000256" key="1">
    <source>
        <dbReference type="ARBA" id="ARBA00022723"/>
    </source>
</evidence>
<keyword evidence="1" id="KW-0479">Metal-binding</keyword>
<dbReference type="Gene3D" id="3.30.50.10">
    <property type="entry name" value="Erythroid Transcription Factor GATA-1, subunit A"/>
    <property type="match status" value="1"/>
</dbReference>
<protein>
    <submittedName>
        <fullName evidence="3">DNA gyrase inhibitor YacG</fullName>
    </submittedName>
</protein>
<dbReference type="EMBL" id="DRMH01000020">
    <property type="protein sequence ID" value="HFC97202.1"/>
    <property type="molecule type" value="Genomic_DNA"/>
</dbReference>
<accession>A0A7C3GS11</accession>
<dbReference type="Proteomes" id="UP000886043">
    <property type="component" value="Unassembled WGS sequence"/>
</dbReference>
<dbReference type="HAMAP" id="MF_00649">
    <property type="entry name" value="DNA_gyrase_inhibitor_YacG"/>
    <property type="match status" value="1"/>
</dbReference>
<dbReference type="GO" id="GO:0008270">
    <property type="term" value="F:zinc ion binding"/>
    <property type="evidence" value="ECO:0007669"/>
    <property type="project" value="InterPro"/>
</dbReference>
<keyword evidence="2" id="KW-0862">Zinc</keyword>
<dbReference type="SUPFAM" id="SSF57716">
    <property type="entry name" value="Glucocorticoid receptor-like (DNA-binding domain)"/>
    <property type="match status" value="1"/>
</dbReference>
<organism evidence="3">
    <name type="scientific">Thermosulfurimonas dismutans</name>
    <dbReference type="NCBI Taxonomy" id="999894"/>
    <lineage>
        <taxon>Bacteria</taxon>
        <taxon>Pseudomonadati</taxon>
        <taxon>Thermodesulfobacteriota</taxon>
        <taxon>Thermodesulfobacteria</taxon>
        <taxon>Thermodesulfobacteriales</taxon>
        <taxon>Thermodesulfobacteriaceae</taxon>
        <taxon>Thermosulfurimonas</taxon>
    </lineage>
</organism>
<evidence type="ECO:0000313" key="3">
    <source>
        <dbReference type="EMBL" id="HFC97202.1"/>
    </source>
</evidence>
<gene>
    <name evidence="3" type="primary">yacG</name>
    <name evidence="3" type="ORF">ENJ40_01920</name>
</gene>
<sequence length="64" mass="7430">MAGKLTRCPVCGKPVSWEENPYRPFCSRRCKLVDLDLWLSEEYRISVPREVLEDETEEVEGGKV</sequence>
<dbReference type="InterPro" id="IPR013088">
    <property type="entry name" value="Znf_NHR/GATA"/>
</dbReference>
<dbReference type="Pfam" id="PF03884">
    <property type="entry name" value="YacG"/>
    <property type="match status" value="1"/>
</dbReference>
<dbReference type="PANTHER" id="PTHR36150">
    <property type="entry name" value="DNA GYRASE INHIBITOR YACG"/>
    <property type="match status" value="1"/>
</dbReference>
<dbReference type="InterPro" id="IPR005584">
    <property type="entry name" value="DNA_gyrase_inhibitor_YacG"/>
</dbReference>
<name>A0A7C3GS11_9BACT</name>
<reference evidence="3" key="1">
    <citation type="journal article" date="2020" name="mSystems">
        <title>Genome- and Community-Level Interaction Insights into Carbon Utilization and Element Cycling Functions of Hydrothermarchaeota in Hydrothermal Sediment.</title>
        <authorList>
            <person name="Zhou Z."/>
            <person name="Liu Y."/>
            <person name="Xu W."/>
            <person name="Pan J."/>
            <person name="Luo Z.H."/>
            <person name="Li M."/>
        </authorList>
    </citation>
    <scope>NUCLEOTIDE SEQUENCE [LARGE SCALE GENOMIC DNA]</scope>
    <source>
        <strain evidence="3">HyVt-483</strain>
    </source>
</reference>
<comment type="caution">
    <text evidence="3">The sequence shown here is derived from an EMBL/GenBank/DDBJ whole genome shotgun (WGS) entry which is preliminary data.</text>
</comment>
<dbReference type="GO" id="GO:0006355">
    <property type="term" value="P:regulation of DNA-templated transcription"/>
    <property type="evidence" value="ECO:0007669"/>
    <property type="project" value="InterPro"/>
</dbReference>